<name>A0ABT8R883_9BACT</name>
<evidence type="ECO:0000313" key="2">
    <source>
        <dbReference type="Proteomes" id="UP001168528"/>
    </source>
</evidence>
<dbReference type="RefSeq" id="WP_302039113.1">
    <property type="nucleotide sequence ID" value="NZ_JAUKPO010000011.1"/>
</dbReference>
<proteinExistence type="predicted"/>
<dbReference type="Proteomes" id="UP001168528">
    <property type="component" value="Unassembled WGS sequence"/>
</dbReference>
<reference evidence="1" key="1">
    <citation type="submission" date="2023-07" db="EMBL/GenBank/DDBJ databases">
        <title>The genome sequence of Rhodocytophaga aerolata KACC 12507.</title>
        <authorList>
            <person name="Zhang X."/>
        </authorList>
    </citation>
    <scope>NUCLEOTIDE SEQUENCE</scope>
    <source>
        <strain evidence="1">KACC 12507</strain>
    </source>
</reference>
<dbReference type="EMBL" id="JAUKPO010000011">
    <property type="protein sequence ID" value="MDO1448310.1"/>
    <property type="molecule type" value="Genomic_DNA"/>
</dbReference>
<evidence type="ECO:0000313" key="1">
    <source>
        <dbReference type="EMBL" id="MDO1448310.1"/>
    </source>
</evidence>
<protein>
    <submittedName>
        <fullName evidence="1">Uncharacterized protein</fullName>
    </submittedName>
</protein>
<sequence length="106" mass="12184">MASELVAQLRKIRDRVNDLSIDDERAKEFENLLGQSIDIINKMSNPKDDFFEGRRRIALQGLQNDSAKHLKGYWDNIAKIEKISEFSRARNNANLMLSSILATFKS</sequence>
<organism evidence="1 2">
    <name type="scientific">Rhodocytophaga aerolata</name>
    <dbReference type="NCBI Taxonomy" id="455078"/>
    <lineage>
        <taxon>Bacteria</taxon>
        <taxon>Pseudomonadati</taxon>
        <taxon>Bacteroidota</taxon>
        <taxon>Cytophagia</taxon>
        <taxon>Cytophagales</taxon>
        <taxon>Rhodocytophagaceae</taxon>
        <taxon>Rhodocytophaga</taxon>
    </lineage>
</organism>
<comment type="caution">
    <text evidence="1">The sequence shown here is derived from an EMBL/GenBank/DDBJ whole genome shotgun (WGS) entry which is preliminary data.</text>
</comment>
<accession>A0ABT8R883</accession>
<keyword evidence="2" id="KW-1185">Reference proteome</keyword>
<gene>
    <name evidence="1" type="ORF">Q0590_18690</name>
</gene>